<dbReference type="WBParaSite" id="PEQ_0001096101-mRNA-1">
    <property type="protein sequence ID" value="PEQ_0001096101-mRNA-1"/>
    <property type="gene ID" value="PEQ_0001096101"/>
</dbReference>
<dbReference type="AlphaFoldDB" id="A0A914S9Y1"/>
<protein>
    <submittedName>
        <fullName evidence="2">Uncharacterized protein</fullName>
    </submittedName>
</protein>
<evidence type="ECO:0000313" key="1">
    <source>
        <dbReference type="Proteomes" id="UP000887564"/>
    </source>
</evidence>
<organism evidence="1 2">
    <name type="scientific">Parascaris equorum</name>
    <name type="common">Equine roundworm</name>
    <dbReference type="NCBI Taxonomy" id="6256"/>
    <lineage>
        <taxon>Eukaryota</taxon>
        <taxon>Metazoa</taxon>
        <taxon>Ecdysozoa</taxon>
        <taxon>Nematoda</taxon>
        <taxon>Chromadorea</taxon>
        <taxon>Rhabditida</taxon>
        <taxon>Spirurina</taxon>
        <taxon>Ascaridomorpha</taxon>
        <taxon>Ascaridoidea</taxon>
        <taxon>Ascarididae</taxon>
        <taxon>Parascaris</taxon>
    </lineage>
</organism>
<sequence length="47" mass="5370">LRTSDTFVYFGLSIYTTRIAGNKYWNYALSGLVEVPAYLFAPYALDK</sequence>
<name>A0A914S9Y1_PAREQ</name>
<keyword evidence="1" id="KW-1185">Reference proteome</keyword>
<proteinExistence type="predicted"/>
<reference evidence="2" key="1">
    <citation type="submission" date="2022-11" db="UniProtKB">
        <authorList>
            <consortium name="WormBaseParasite"/>
        </authorList>
    </citation>
    <scope>IDENTIFICATION</scope>
</reference>
<accession>A0A914S9Y1</accession>
<evidence type="ECO:0000313" key="2">
    <source>
        <dbReference type="WBParaSite" id="PEQ_0001096101-mRNA-1"/>
    </source>
</evidence>
<dbReference type="Proteomes" id="UP000887564">
    <property type="component" value="Unplaced"/>
</dbReference>